<accession>A0A078A6T6</accession>
<proteinExistence type="predicted"/>
<dbReference type="AlphaFoldDB" id="A0A078A6T6"/>
<reference evidence="1 2" key="1">
    <citation type="submission" date="2014-06" db="EMBL/GenBank/DDBJ databases">
        <authorList>
            <person name="Swart Estienne"/>
        </authorList>
    </citation>
    <scope>NUCLEOTIDE SEQUENCE [LARGE SCALE GENOMIC DNA]</scope>
    <source>
        <strain evidence="1 2">130c</strain>
    </source>
</reference>
<evidence type="ECO:0000313" key="1">
    <source>
        <dbReference type="EMBL" id="CDW77965.1"/>
    </source>
</evidence>
<dbReference type="InParanoid" id="A0A078A6T6"/>
<organism evidence="1 2">
    <name type="scientific">Stylonychia lemnae</name>
    <name type="common">Ciliate</name>
    <dbReference type="NCBI Taxonomy" id="5949"/>
    <lineage>
        <taxon>Eukaryota</taxon>
        <taxon>Sar</taxon>
        <taxon>Alveolata</taxon>
        <taxon>Ciliophora</taxon>
        <taxon>Intramacronucleata</taxon>
        <taxon>Spirotrichea</taxon>
        <taxon>Stichotrichia</taxon>
        <taxon>Sporadotrichida</taxon>
        <taxon>Oxytrichidae</taxon>
        <taxon>Stylonychinae</taxon>
        <taxon>Stylonychia</taxon>
    </lineage>
</organism>
<gene>
    <name evidence="1" type="primary">Contig15798.g16841</name>
    <name evidence="1" type="ORF">STYLEM_6934</name>
</gene>
<dbReference type="EMBL" id="CCKQ01006641">
    <property type="protein sequence ID" value="CDW77965.1"/>
    <property type="molecule type" value="Genomic_DNA"/>
</dbReference>
<sequence length="153" mass="17769">MQDIFISAQQFLQELDEYSINNVAKDIIGVKTELQENQIQMNNLKQTLQELKTKQFRIQKGEIVMQAQQVAGRDNYYDNSNVMANMAVQVQNEERKQAEGRQIVNSIQNDQNQEAYDLIAQMRAKKQDQQINTNNKTLNNHQMNQGPPNDQKI</sequence>
<dbReference type="Proteomes" id="UP000039865">
    <property type="component" value="Unassembled WGS sequence"/>
</dbReference>
<evidence type="ECO:0000313" key="2">
    <source>
        <dbReference type="Proteomes" id="UP000039865"/>
    </source>
</evidence>
<name>A0A078A6T6_STYLE</name>
<protein>
    <submittedName>
        <fullName evidence="1">Uncharacterized protein</fullName>
    </submittedName>
</protein>
<keyword evidence="2" id="KW-1185">Reference proteome</keyword>